<evidence type="ECO:0000313" key="4">
    <source>
        <dbReference type="Proteomes" id="UP000230750"/>
    </source>
</evidence>
<dbReference type="FunFam" id="3.40.50.300:FF:000808">
    <property type="entry name" value="Small GTP-binding protein, putative"/>
    <property type="match status" value="1"/>
</dbReference>
<keyword evidence="4" id="KW-1185">Reference proteome</keyword>
<evidence type="ECO:0000256" key="1">
    <source>
        <dbReference type="ARBA" id="ARBA00022741"/>
    </source>
</evidence>
<dbReference type="SMART" id="SM00174">
    <property type="entry name" value="RHO"/>
    <property type="match status" value="1"/>
</dbReference>
<dbReference type="InterPro" id="IPR001806">
    <property type="entry name" value="Small_GTPase"/>
</dbReference>
<evidence type="ECO:0000313" key="3">
    <source>
        <dbReference type="EMBL" id="PIK43565.1"/>
    </source>
</evidence>
<organism evidence="3 4">
    <name type="scientific">Stichopus japonicus</name>
    <name type="common">Sea cucumber</name>
    <dbReference type="NCBI Taxonomy" id="307972"/>
    <lineage>
        <taxon>Eukaryota</taxon>
        <taxon>Metazoa</taxon>
        <taxon>Echinodermata</taxon>
        <taxon>Eleutherozoa</taxon>
        <taxon>Echinozoa</taxon>
        <taxon>Holothuroidea</taxon>
        <taxon>Aspidochirotacea</taxon>
        <taxon>Aspidochirotida</taxon>
        <taxon>Stichopodidae</taxon>
        <taxon>Apostichopus</taxon>
    </lineage>
</organism>
<comment type="caution">
    <text evidence="3">The sequence shown here is derived from an EMBL/GenBank/DDBJ whole genome shotgun (WGS) entry which is preliminary data.</text>
</comment>
<reference evidence="3 4" key="1">
    <citation type="journal article" date="2017" name="PLoS Biol.">
        <title>The sea cucumber genome provides insights into morphological evolution and visceral regeneration.</title>
        <authorList>
            <person name="Zhang X."/>
            <person name="Sun L."/>
            <person name="Yuan J."/>
            <person name="Sun Y."/>
            <person name="Gao Y."/>
            <person name="Zhang L."/>
            <person name="Li S."/>
            <person name="Dai H."/>
            <person name="Hamel J.F."/>
            <person name="Liu C."/>
            <person name="Yu Y."/>
            <person name="Liu S."/>
            <person name="Lin W."/>
            <person name="Guo K."/>
            <person name="Jin S."/>
            <person name="Xu P."/>
            <person name="Storey K.B."/>
            <person name="Huan P."/>
            <person name="Zhang T."/>
            <person name="Zhou Y."/>
            <person name="Zhang J."/>
            <person name="Lin C."/>
            <person name="Li X."/>
            <person name="Xing L."/>
            <person name="Huo D."/>
            <person name="Sun M."/>
            <person name="Wang L."/>
            <person name="Mercier A."/>
            <person name="Li F."/>
            <person name="Yang H."/>
            <person name="Xiang J."/>
        </authorList>
    </citation>
    <scope>NUCLEOTIDE SEQUENCE [LARGE SCALE GENOMIC DNA]</scope>
    <source>
        <strain evidence="3">Shaxun</strain>
        <tissue evidence="3">Muscle</tissue>
    </source>
</reference>
<dbReference type="SUPFAM" id="SSF52540">
    <property type="entry name" value="P-loop containing nucleoside triphosphate hydrolases"/>
    <property type="match status" value="1"/>
</dbReference>
<dbReference type="PRINTS" id="PR00449">
    <property type="entry name" value="RASTRNSFRMNG"/>
</dbReference>
<keyword evidence="2" id="KW-0342">GTP-binding</keyword>
<dbReference type="InterPro" id="IPR050227">
    <property type="entry name" value="Rab"/>
</dbReference>
<protein>
    <submittedName>
        <fullName evidence="3">Putative ras-related protein</fullName>
    </submittedName>
</protein>
<dbReference type="STRING" id="307972.A0A2G8K6I6"/>
<keyword evidence="1" id="KW-0547">Nucleotide-binding</keyword>
<dbReference type="SMART" id="SM00175">
    <property type="entry name" value="RAB"/>
    <property type="match status" value="1"/>
</dbReference>
<proteinExistence type="predicted"/>
<dbReference type="InterPro" id="IPR005225">
    <property type="entry name" value="Small_GTP-bd"/>
</dbReference>
<accession>A0A2G8K6I6</accession>
<dbReference type="CDD" id="cd01860">
    <property type="entry name" value="Rab5_related"/>
    <property type="match status" value="1"/>
</dbReference>
<dbReference type="PROSITE" id="PS51419">
    <property type="entry name" value="RAB"/>
    <property type="match status" value="1"/>
</dbReference>
<dbReference type="EMBL" id="MRZV01000841">
    <property type="protein sequence ID" value="PIK43565.1"/>
    <property type="molecule type" value="Genomic_DNA"/>
</dbReference>
<gene>
    <name evidence="3" type="ORF">BSL78_19586</name>
</gene>
<dbReference type="InterPro" id="IPR027417">
    <property type="entry name" value="P-loop_NTPase"/>
</dbReference>
<dbReference type="GO" id="GO:0003924">
    <property type="term" value="F:GTPase activity"/>
    <property type="evidence" value="ECO:0007669"/>
    <property type="project" value="InterPro"/>
</dbReference>
<dbReference type="PANTHER" id="PTHR47977">
    <property type="entry name" value="RAS-RELATED PROTEIN RAB"/>
    <property type="match status" value="1"/>
</dbReference>
<dbReference type="AlphaFoldDB" id="A0A2G8K6I6"/>
<dbReference type="Proteomes" id="UP000230750">
    <property type="component" value="Unassembled WGS sequence"/>
</dbReference>
<dbReference type="SMART" id="SM00176">
    <property type="entry name" value="RAN"/>
    <property type="match status" value="1"/>
</dbReference>
<dbReference type="NCBIfam" id="TIGR00231">
    <property type="entry name" value="small_GTP"/>
    <property type="match status" value="1"/>
</dbReference>
<dbReference type="PROSITE" id="PS51421">
    <property type="entry name" value="RAS"/>
    <property type="match status" value="1"/>
</dbReference>
<dbReference type="GO" id="GO:0005525">
    <property type="term" value="F:GTP binding"/>
    <property type="evidence" value="ECO:0007669"/>
    <property type="project" value="UniProtKB-KW"/>
</dbReference>
<dbReference type="Pfam" id="PF00071">
    <property type="entry name" value="Ras"/>
    <property type="match status" value="1"/>
</dbReference>
<dbReference type="OrthoDB" id="63533at2759"/>
<name>A0A2G8K6I6_STIJA</name>
<sequence length="299" mass="34285">MLKLNRIILDSGVGKSSIVQRFVANTYHDSIAPTIGASFMGKTLQVGDMTCKFQIWDTAGQEKYRGLAPMYYRNAGAAIIVYDITNQQSFELVRVWVRELQRHGPEKICIAIFGNKMDLEELREVQTEEGSNYAKEIGAIFGETSAKTADNIEDLFIDIRAATENDRRPDEKKLVVDERREWEEVYGWSISRKDMVEEKHQRGLCESISRGLININSQEFTPTGLAFQSRCNIRRPSAKPNKEEVLLQQVMLTFCGIYPRRNDDQGFLPVGCRQNRPWKNDNFCSPPTDRRMDERMNGA</sequence>
<dbReference type="SMART" id="SM00173">
    <property type="entry name" value="RAS"/>
    <property type="match status" value="1"/>
</dbReference>
<dbReference type="Gene3D" id="3.40.50.300">
    <property type="entry name" value="P-loop containing nucleotide triphosphate hydrolases"/>
    <property type="match status" value="1"/>
</dbReference>
<evidence type="ECO:0000256" key="2">
    <source>
        <dbReference type="ARBA" id="ARBA00023134"/>
    </source>
</evidence>